<reference evidence="1" key="1">
    <citation type="submission" date="2014-11" db="EMBL/GenBank/DDBJ databases">
        <authorList>
            <person name="Amaro Gonzalez C."/>
        </authorList>
    </citation>
    <scope>NUCLEOTIDE SEQUENCE</scope>
</reference>
<sequence length="39" mass="4445">MLLLYKAVLSPCARPPLDVTCVIFARLFLDLSVCQPYQF</sequence>
<dbReference type="AlphaFoldDB" id="A0A0E9UTC4"/>
<name>A0A0E9UTC4_ANGAN</name>
<proteinExistence type="predicted"/>
<evidence type="ECO:0000313" key="1">
    <source>
        <dbReference type="EMBL" id="JAH69067.1"/>
    </source>
</evidence>
<protein>
    <submittedName>
        <fullName evidence="1">Uncharacterized protein</fullName>
    </submittedName>
</protein>
<organism evidence="1">
    <name type="scientific">Anguilla anguilla</name>
    <name type="common">European freshwater eel</name>
    <name type="synonym">Muraena anguilla</name>
    <dbReference type="NCBI Taxonomy" id="7936"/>
    <lineage>
        <taxon>Eukaryota</taxon>
        <taxon>Metazoa</taxon>
        <taxon>Chordata</taxon>
        <taxon>Craniata</taxon>
        <taxon>Vertebrata</taxon>
        <taxon>Euteleostomi</taxon>
        <taxon>Actinopterygii</taxon>
        <taxon>Neopterygii</taxon>
        <taxon>Teleostei</taxon>
        <taxon>Anguilliformes</taxon>
        <taxon>Anguillidae</taxon>
        <taxon>Anguilla</taxon>
    </lineage>
</organism>
<accession>A0A0E9UTC4</accession>
<reference evidence="1" key="2">
    <citation type="journal article" date="2015" name="Fish Shellfish Immunol.">
        <title>Early steps in the European eel (Anguilla anguilla)-Vibrio vulnificus interaction in the gills: Role of the RtxA13 toxin.</title>
        <authorList>
            <person name="Callol A."/>
            <person name="Pajuelo D."/>
            <person name="Ebbesson L."/>
            <person name="Teles M."/>
            <person name="MacKenzie S."/>
            <person name="Amaro C."/>
        </authorList>
    </citation>
    <scope>NUCLEOTIDE SEQUENCE</scope>
</reference>
<dbReference type="EMBL" id="GBXM01039510">
    <property type="protein sequence ID" value="JAH69067.1"/>
    <property type="molecule type" value="Transcribed_RNA"/>
</dbReference>